<comment type="caution">
    <text evidence="1">The sequence shown here is derived from an EMBL/GenBank/DDBJ whole genome shotgun (WGS) entry which is preliminary data.</text>
</comment>
<gene>
    <name evidence="1" type="ORF">PIB30_098966</name>
</gene>
<protein>
    <submittedName>
        <fullName evidence="1">Uncharacterized protein</fullName>
    </submittedName>
</protein>
<name>A0ABU6XUL6_9FABA</name>
<evidence type="ECO:0000313" key="1">
    <source>
        <dbReference type="EMBL" id="MED6201820.1"/>
    </source>
</evidence>
<organism evidence="1 2">
    <name type="scientific">Stylosanthes scabra</name>
    <dbReference type="NCBI Taxonomy" id="79078"/>
    <lineage>
        <taxon>Eukaryota</taxon>
        <taxon>Viridiplantae</taxon>
        <taxon>Streptophyta</taxon>
        <taxon>Embryophyta</taxon>
        <taxon>Tracheophyta</taxon>
        <taxon>Spermatophyta</taxon>
        <taxon>Magnoliopsida</taxon>
        <taxon>eudicotyledons</taxon>
        <taxon>Gunneridae</taxon>
        <taxon>Pentapetalae</taxon>
        <taxon>rosids</taxon>
        <taxon>fabids</taxon>
        <taxon>Fabales</taxon>
        <taxon>Fabaceae</taxon>
        <taxon>Papilionoideae</taxon>
        <taxon>50 kb inversion clade</taxon>
        <taxon>dalbergioids sensu lato</taxon>
        <taxon>Dalbergieae</taxon>
        <taxon>Pterocarpus clade</taxon>
        <taxon>Stylosanthes</taxon>
    </lineage>
</organism>
<reference evidence="1 2" key="1">
    <citation type="journal article" date="2023" name="Plants (Basel)">
        <title>Bridging the Gap: Combining Genomics and Transcriptomics Approaches to Understand Stylosanthes scabra, an Orphan Legume from the Brazilian Caatinga.</title>
        <authorList>
            <person name="Ferreira-Neto J.R.C."/>
            <person name="da Silva M.D."/>
            <person name="Binneck E."/>
            <person name="de Melo N.F."/>
            <person name="da Silva R.H."/>
            <person name="de Melo A.L.T.M."/>
            <person name="Pandolfi V."/>
            <person name="Bustamante F.O."/>
            <person name="Brasileiro-Vidal A.C."/>
            <person name="Benko-Iseppon A.M."/>
        </authorList>
    </citation>
    <scope>NUCLEOTIDE SEQUENCE [LARGE SCALE GENOMIC DNA]</scope>
    <source>
        <tissue evidence="1">Leaves</tissue>
    </source>
</reference>
<proteinExistence type="predicted"/>
<sequence>ECLVGLVHLTIPLVAKGVASHETIFFHAKCQMRVSRARLSRKCFPEGGFTWEEKEAENPGDKCMGVCS</sequence>
<dbReference type="Proteomes" id="UP001341840">
    <property type="component" value="Unassembled WGS sequence"/>
</dbReference>
<accession>A0ABU6XUL6</accession>
<keyword evidence="2" id="KW-1185">Reference proteome</keyword>
<dbReference type="EMBL" id="JASCZI010214039">
    <property type="protein sequence ID" value="MED6201820.1"/>
    <property type="molecule type" value="Genomic_DNA"/>
</dbReference>
<evidence type="ECO:0000313" key="2">
    <source>
        <dbReference type="Proteomes" id="UP001341840"/>
    </source>
</evidence>
<feature type="non-terminal residue" evidence="1">
    <location>
        <position position="1"/>
    </location>
</feature>